<reference evidence="1 2" key="1">
    <citation type="submission" date="2022-09" db="EMBL/GenBank/DDBJ databases">
        <authorList>
            <person name="Palmer J.M."/>
        </authorList>
    </citation>
    <scope>NUCLEOTIDE SEQUENCE [LARGE SCALE GENOMIC DNA]</scope>
    <source>
        <strain evidence="1 2">DSM 7382</strain>
    </source>
</reference>
<dbReference type="Proteomes" id="UP001385951">
    <property type="component" value="Unassembled WGS sequence"/>
</dbReference>
<sequence length="368" mass="42198">MCLEGNNAPLSIRYLNAQLSSLWENARHCAKDSGADARDIKSHEYEKSKYTRALAQYQFFGRKAPKAIRSTDDFLFYAMFGKPELKFICNHEAVLFLTVQEGHANLDYNKSTIPGVKVNHAKNKVVNGARAAFRVEFSRSNLKGRDSKIGNLTSKHVIQMLVLNIESAKLITLKGEDNKSLSPDVKEALHFYLHKYLEFLVHAGNHVLFDLPDFDDDKYQAKIDYATYQDNSIDLKALCHGITVHDIDIKEVNDSLYFRWQNAARKAERPTDFLSLCLAELSSAWLMNSVIDRHFFIRFGVPEVRALCGREVILTFDIRNIAFFKTSDLENERPEAVYADWTIAFIIEGYSRGRLKTSHSRFQHCSLR</sequence>
<evidence type="ECO:0000313" key="1">
    <source>
        <dbReference type="EMBL" id="KAK7694300.1"/>
    </source>
</evidence>
<proteinExistence type="predicted"/>
<organism evidence="1 2">
    <name type="scientific">Cerrena zonata</name>
    <dbReference type="NCBI Taxonomy" id="2478898"/>
    <lineage>
        <taxon>Eukaryota</taxon>
        <taxon>Fungi</taxon>
        <taxon>Dikarya</taxon>
        <taxon>Basidiomycota</taxon>
        <taxon>Agaricomycotina</taxon>
        <taxon>Agaricomycetes</taxon>
        <taxon>Polyporales</taxon>
        <taxon>Cerrenaceae</taxon>
        <taxon>Cerrena</taxon>
    </lineage>
</organism>
<accession>A0AAW0GX67</accession>
<name>A0AAW0GX67_9APHY</name>
<comment type="caution">
    <text evidence="1">The sequence shown here is derived from an EMBL/GenBank/DDBJ whole genome shotgun (WGS) entry which is preliminary data.</text>
</comment>
<keyword evidence="2" id="KW-1185">Reference proteome</keyword>
<protein>
    <submittedName>
        <fullName evidence="1">Uncharacterized protein</fullName>
    </submittedName>
</protein>
<dbReference type="AlphaFoldDB" id="A0AAW0GX67"/>
<evidence type="ECO:0000313" key="2">
    <source>
        <dbReference type="Proteomes" id="UP001385951"/>
    </source>
</evidence>
<gene>
    <name evidence="1" type="ORF">QCA50_001482</name>
</gene>
<dbReference type="EMBL" id="JASBNA010000002">
    <property type="protein sequence ID" value="KAK7694300.1"/>
    <property type="molecule type" value="Genomic_DNA"/>
</dbReference>